<dbReference type="AlphaFoldDB" id="A0A6A5FZ58"/>
<evidence type="ECO:0000313" key="2">
    <source>
        <dbReference type="Proteomes" id="UP000483820"/>
    </source>
</evidence>
<dbReference type="GeneID" id="78777789"/>
<dbReference type="RefSeq" id="XP_053579340.1">
    <property type="nucleotide sequence ID" value="XM_053735774.1"/>
</dbReference>
<sequence length="75" mass="8785">MTEITIRLVREKDDRLFKGIEVDSEIMYSDLKKRIETETKMPACFQQVEFRSKTLPVVERPVQDINVAEEIIVVS</sequence>
<dbReference type="EMBL" id="WUAV01000006">
    <property type="protein sequence ID" value="KAF1747745.1"/>
    <property type="molecule type" value="Genomic_DNA"/>
</dbReference>
<dbReference type="InterPro" id="IPR029071">
    <property type="entry name" value="Ubiquitin-like_domsf"/>
</dbReference>
<organism evidence="1 2">
    <name type="scientific">Caenorhabditis remanei</name>
    <name type="common">Caenorhabditis vulgaris</name>
    <dbReference type="NCBI Taxonomy" id="31234"/>
    <lineage>
        <taxon>Eukaryota</taxon>
        <taxon>Metazoa</taxon>
        <taxon>Ecdysozoa</taxon>
        <taxon>Nematoda</taxon>
        <taxon>Chromadorea</taxon>
        <taxon>Rhabditida</taxon>
        <taxon>Rhabditina</taxon>
        <taxon>Rhabditomorpha</taxon>
        <taxon>Rhabditoidea</taxon>
        <taxon>Rhabditidae</taxon>
        <taxon>Peloderinae</taxon>
        <taxon>Caenorhabditis</taxon>
    </lineage>
</organism>
<dbReference type="KEGG" id="crq:GCK72_024211"/>
<proteinExistence type="predicted"/>
<dbReference type="Proteomes" id="UP000483820">
    <property type="component" value="Chromosome X"/>
</dbReference>
<evidence type="ECO:0008006" key="3">
    <source>
        <dbReference type="Google" id="ProtNLM"/>
    </source>
</evidence>
<protein>
    <recommendedName>
        <fullName evidence="3">Ubiquitin-like domain-containing protein</fullName>
    </recommendedName>
</protein>
<gene>
    <name evidence="1" type="ORF">GCK72_024211</name>
</gene>
<accession>A0A6A5FZ58</accession>
<evidence type="ECO:0000313" key="1">
    <source>
        <dbReference type="EMBL" id="KAF1747745.1"/>
    </source>
</evidence>
<reference evidence="1 2" key="1">
    <citation type="submission" date="2019-12" db="EMBL/GenBank/DDBJ databases">
        <title>Chromosome-level assembly of the Caenorhabditis remanei genome.</title>
        <authorList>
            <person name="Teterina A.A."/>
            <person name="Willis J.H."/>
            <person name="Phillips P.C."/>
        </authorList>
    </citation>
    <scope>NUCLEOTIDE SEQUENCE [LARGE SCALE GENOMIC DNA]</scope>
    <source>
        <strain evidence="1 2">PX506</strain>
        <tissue evidence="1">Whole organism</tissue>
    </source>
</reference>
<comment type="caution">
    <text evidence="1">The sequence shown here is derived from an EMBL/GenBank/DDBJ whole genome shotgun (WGS) entry which is preliminary data.</text>
</comment>
<dbReference type="CTD" id="78777789"/>
<dbReference type="SUPFAM" id="SSF54236">
    <property type="entry name" value="Ubiquitin-like"/>
    <property type="match status" value="1"/>
</dbReference>
<name>A0A6A5FZ58_CAERE</name>